<dbReference type="Proteomes" id="UP000095280">
    <property type="component" value="Unplaced"/>
</dbReference>
<evidence type="ECO:0000313" key="2">
    <source>
        <dbReference type="Proteomes" id="UP000095280"/>
    </source>
</evidence>
<dbReference type="GO" id="GO:0005634">
    <property type="term" value="C:nucleus"/>
    <property type="evidence" value="ECO:0007669"/>
    <property type="project" value="TreeGrafter"/>
</dbReference>
<dbReference type="GO" id="GO:0031931">
    <property type="term" value="C:TORC1 complex"/>
    <property type="evidence" value="ECO:0007669"/>
    <property type="project" value="TreeGrafter"/>
</dbReference>
<evidence type="ECO:0000313" key="3">
    <source>
        <dbReference type="WBParaSite" id="maker-unitig_39080-snap-gene-0.1-mRNA-1"/>
    </source>
</evidence>
<dbReference type="SUPFAM" id="SSF48371">
    <property type="entry name" value="ARM repeat"/>
    <property type="match status" value="1"/>
</dbReference>
<dbReference type="AlphaFoldDB" id="A0A1I8FLD7"/>
<accession>A0A1I8FLD7</accession>
<name>A0A1I8FLD7_9PLAT</name>
<proteinExistence type="predicted"/>
<dbReference type="GO" id="GO:0016242">
    <property type="term" value="P:negative regulation of macroautophagy"/>
    <property type="evidence" value="ECO:0007669"/>
    <property type="project" value="TreeGrafter"/>
</dbReference>
<dbReference type="GO" id="GO:0031929">
    <property type="term" value="P:TOR signaling"/>
    <property type="evidence" value="ECO:0007669"/>
    <property type="project" value="TreeGrafter"/>
</dbReference>
<protein>
    <submittedName>
        <fullName evidence="3">Non-specific serine/threonine protein kinase</fullName>
    </submittedName>
</protein>
<dbReference type="PANTHER" id="PTHR11139:SF9">
    <property type="entry name" value="SERINE_THREONINE-PROTEIN KINASE MTOR"/>
    <property type="match status" value="1"/>
</dbReference>
<keyword evidence="2" id="KW-1185">Reference proteome</keyword>
<dbReference type="WBParaSite" id="maker-unitig_39080-snap-gene-0.1-mRNA-1">
    <property type="protein sequence ID" value="maker-unitig_39080-snap-gene-0.1-mRNA-1"/>
    <property type="gene ID" value="maker-unitig_39080-snap-gene-0.1"/>
</dbReference>
<dbReference type="GO" id="GO:0004674">
    <property type="term" value="F:protein serine/threonine kinase activity"/>
    <property type="evidence" value="ECO:0007669"/>
    <property type="project" value="TreeGrafter"/>
</dbReference>
<dbReference type="InterPro" id="IPR016024">
    <property type="entry name" value="ARM-type_fold"/>
</dbReference>
<dbReference type="GO" id="GO:0005737">
    <property type="term" value="C:cytoplasm"/>
    <property type="evidence" value="ECO:0007669"/>
    <property type="project" value="TreeGrafter"/>
</dbReference>
<sequence>VLDAVQQLGPNAEEYLHVLVPAITTAVETLSILNHNFDLGPYASRIVLPTLKMVQKVAVQPATQDQRDLLTAVMDLFSSMFLQLGTKFMTFYPIVDRVIRRCKIQQHQRFDLIANKVSKNTVLSDFLCQRPGSTPKIGGRLSSASTGGRLHHSTSRRRDKLVGSAANAAGAAASSTANAAAVSAQQNQKLQSLVLQRSWQISSVVSKDDWHQWLRNLTETLIRESPSVSIRACRLLAQANPAIESLISINNKLGMVESAEGVLQNAASYFKDGLRNQEFWFEKLQDLD</sequence>
<reference evidence="3" key="1">
    <citation type="submission" date="2016-11" db="UniProtKB">
        <authorList>
            <consortium name="WormBaseParasite"/>
        </authorList>
    </citation>
    <scope>IDENTIFICATION</scope>
</reference>
<feature type="region of interest" description="Disordered" evidence="1">
    <location>
        <begin position="137"/>
        <end position="157"/>
    </location>
</feature>
<dbReference type="InterPro" id="IPR050517">
    <property type="entry name" value="DDR_Repair_Kinase"/>
</dbReference>
<organism evidence="2 3">
    <name type="scientific">Macrostomum lignano</name>
    <dbReference type="NCBI Taxonomy" id="282301"/>
    <lineage>
        <taxon>Eukaryota</taxon>
        <taxon>Metazoa</taxon>
        <taxon>Spiralia</taxon>
        <taxon>Lophotrochozoa</taxon>
        <taxon>Platyhelminthes</taxon>
        <taxon>Rhabditophora</taxon>
        <taxon>Macrostomorpha</taxon>
        <taxon>Macrostomida</taxon>
        <taxon>Macrostomidae</taxon>
        <taxon>Macrostomum</taxon>
    </lineage>
</organism>
<dbReference type="PANTHER" id="PTHR11139">
    <property type="entry name" value="ATAXIA TELANGIECTASIA MUTATED ATM -RELATED"/>
    <property type="match status" value="1"/>
</dbReference>
<evidence type="ECO:0000256" key="1">
    <source>
        <dbReference type="SAM" id="MobiDB-lite"/>
    </source>
</evidence>
<dbReference type="GO" id="GO:0031932">
    <property type="term" value="C:TORC2 complex"/>
    <property type="evidence" value="ECO:0007669"/>
    <property type="project" value="TreeGrafter"/>
</dbReference>